<dbReference type="SUPFAM" id="SSF82171">
    <property type="entry name" value="DPP6 N-terminal domain-like"/>
    <property type="match status" value="1"/>
</dbReference>
<dbReference type="EMBL" id="CP025611">
    <property type="protein sequence ID" value="AUN30111.1"/>
    <property type="molecule type" value="Genomic_DNA"/>
</dbReference>
<dbReference type="Gene3D" id="2.120.10.30">
    <property type="entry name" value="TolB, C-terminal domain"/>
    <property type="match status" value="1"/>
</dbReference>
<protein>
    <submittedName>
        <fullName evidence="1">Uncharacterized protein</fullName>
    </submittedName>
</protein>
<dbReference type="InterPro" id="IPR011042">
    <property type="entry name" value="6-blade_b-propeller_TolB-like"/>
</dbReference>
<gene>
    <name evidence="1" type="ORF">C0V82_07600</name>
</gene>
<dbReference type="KEGG" id="ncb:C0V82_07600"/>
<sequence>MFATTRILALILPMAMAVAAQSREPGPVRWTPPALSSSDYESSASFTADGREVYFMRADPGFRHYAILQARCEADGWSVPTPVSFAAPSPAMDADPFVTPDGRRLYFISTRHAPGGEDFDIWFVDRQADGAWGPAQRLPAPINSSASELLPRLDGAGNLYFGSARDGSAGGGDIYRARPDPGQPSGWQVEALPAPINSASMEYEGEISADGSRMVVVANREGRSHLYLMRRSYEGWIEAGRLPGRTDMFQVGPTLSPKGERLLFAQADGDRSGELFLLDLVPDITENWPPKCPAGR</sequence>
<organism evidence="1 2">
    <name type="scientific">Niveispirillum cyanobacteriorum</name>
    <dbReference type="NCBI Taxonomy" id="1612173"/>
    <lineage>
        <taxon>Bacteria</taxon>
        <taxon>Pseudomonadati</taxon>
        <taxon>Pseudomonadota</taxon>
        <taxon>Alphaproteobacteria</taxon>
        <taxon>Rhodospirillales</taxon>
        <taxon>Azospirillaceae</taxon>
        <taxon>Niveispirillum</taxon>
    </lineage>
</organism>
<reference evidence="1 2" key="1">
    <citation type="submission" date="2017-12" db="EMBL/GenBank/DDBJ databases">
        <title>Genomes of bacteria within cyanobacterial aggregates.</title>
        <authorList>
            <person name="Cai H."/>
        </authorList>
    </citation>
    <scope>NUCLEOTIDE SEQUENCE [LARGE SCALE GENOMIC DNA]</scope>
    <source>
        <strain evidence="1 2">TH16</strain>
    </source>
</reference>
<dbReference type="AlphaFoldDB" id="A0A2K9NAE6"/>
<dbReference type="InterPro" id="IPR011659">
    <property type="entry name" value="WD40"/>
</dbReference>
<dbReference type="Proteomes" id="UP000234752">
    <property type="component" value="Chromosome eg_1"/>
</dbReference>
<evidence type="ECO:0000313" key="2">
    <source>
        <dbReference type="Proteomes" id="UP000234752"/>
    </source>
</evidence>
<keyword evidence="2" id="KW-1185">Reference proteome</keyword>
<name>A0A2K9NAE6_9PROT</name>
<accession>A0A2K9NAE6</accession>
<evidence type="ECO:0000313" key="1">
    <source>
        <dbReference type="EMBL" id="AUN30111.1"/>
    </source>
</evidence>
<dbReference type="RefSeq" id="WP_102111814.1">
    <property type="nucleotide sequence ID" value="NZ_BMGN01000002.1"/>
</dbReference>
<dbReference type="Pfam" id="PF07676">
    <property type="entry name" value="PD40"/>
    <property type="match status" value="2"/>
</dbReference>
<dbReference type="OrthoDB" id="9809364at2"/>
<proteinExistence type="predicted"/>